<dbReference type="PANTHER" id="PTHR35801">
    <property type="entry name" value="PHOSPHOSERINE PHOSPHATASE RSBX"/>
    <property type="match status" value="1"/>
</dbReference>
<dbReference type="InterPro" id="IPR001932">
    <property type="entry name" value="PPM-type_phosphatase-like_dom"/>
</dbReference>
<name>A0A9X0W9Q5_9GAMM</name>
<accession>A0A9X0W9Q5</accession>
<dbReference type="InterPro" id="IPR036457">
    <property type="entry name" value="PPM-type-like_dom_sf"/>
</dbReference>
<evidence type="ECO:0000313" key="3">
    <source>
        <dbReference type="Proteomes" id="UP001138768"/>
    </source>
</evidence>
<evidence type="ECO:0000313" key="2">
    <source>
        <dbReference type="EMBL" id="MBK1619491.1"/>
    </source>
</evidence>
<dbReference type="RefSeq" id="WP_200244941.1">
    <property type="nucleotide sequence ID" value="NZ_NRRY01000022.1"/>
</dbReference>
<evidence type="ECO:0000259" key="1">
    <source>
        <dbReference type="SMART" id="SM00331"/>
    </source>
</evidence>
<dbReference type="Proteomes" id="UP001138768">
    <property type="component" value="Unassembled WGS sequence"/>
</dbReference>
<organism evidence="2 3">
    <name type="scientific">Lamprobacter modestohalophilus</name>
    <dbReference type="NCBI Taxonomy" id="1064514"/>
    <lineage>
        <taxon>Bacteria</taxon>
        <taxon>Pseudomonadati</taxon>
        <taxon>Pseudomonadota</taxon>
        <taxon>Gammaproteobacteria</taxon>
        <taxon>Chromatiales</taxon>
        <taxon>Chromatiaceae</taxon>
        <taxon>Lamprobacter</taxon>
    </lineage>
</organism>
<gene>
    <name evidence="2" type="ORF">CKO42_13805</name>
</gene>
<feature type="domain" description="PPM-type phosphatase" evidence="1">
    <location>
        <begin position="5"/>
        <end position="184"/>
    </location>
</feature>
<comment type="caution">
    <text evidence="2">The sequence shown here is derived from an EMBL/GenBank/DDBJ whole genome shotgun (WGS) entry which is preliminary data.</text>
</comment>
<dbReference type="PANTHER" id="PTHR35801:SF1">
    <property type="entry name" value="PHOSPHOSERINE PHOSPHATASE RSBX"/>
    <property type="match status" value="1"/>
</dbReference>
<dbReference type="Gene3D" id="3.60.40.10">
    <property type="entry name" value="PPM-type phosphatase domain"/>
    <property type="match status" value="1"/>
</dbReference>
<dbReference type="AlphaFoldDB" id="A0A9X0W9Q5"/>
<reference evidence="2 3" key="1">
    <citation type="journal article" date="2020" name="Microorganisms">
        <title>Osmotic Adaptation and Compatible Solute Biosynthesis of Phototrophic Bacteria as Revealed from Genome Analyses.</title>
        <authorList>
            <person name="Imhoff J.F."/>
            <person name="Rahn T."/>
            <person name="Kunzel S."/>
            <person name="Keller A."/>
            <person name="Neulinger S.C."/>
        </authorList>
    </citation>
    <scope>NUCLEOTIDE SEQUENCE [LARGE SCALE GENOMIC DNA]</scope>
    <source>
        <strain evidence="2 3">DSM 25653</strain>
    </source>
</reference>
<dbReference type="SMART" id="SM00331">
    <property type="entry name" value="PP2C_SIG"/>
    <property type="match status" value="1"/>
</dbReference>
<dbReference type="Pfam" id="PF07228">
    <property type="entry name" value="SpoIIE"/>
    <property type="match status" value="1"/>
</dbReference>
<dbReference type="SUPFAM" id="SSF81606">
    <property type="entry name" value="PP2C-like"/>
    <property type="match status" value="1"/>
</dbReference>
<proteinExistence type="predicted"/>
<sequence>MSSLAANLGFALRAMPGESVCGDQIGVWPQGEHRLQLALADGLGHGQGAHQAACNVMRLLGDLQPLAISARFQYCDEHLLHSRGVALAMADIDLQAHCLTHAAVGNIRSLLLRQGQVRRLGAARGIVGAGYRDLYPEQHDFQPGDWLVMFSDGIGEDARIADALSAAEPSQVAGRTTGHVAGRASAKINRNASAQIAGQDTDEIDQKASAQVAGQIAGQIAGQVTTQATAQAIAQALLERWASAQDDASLLLYQHV</sequence>
<protein>
    <recommendedName>
        <fullName evidence="1">PPM-type phosphatase domain-containing protein</fullName>
    </recommendedName>
</protein>
<dbReference type="InterPro" id="IPR039248">
    <property type="entry name" value="Ptase_RsbX"/>
</dbReference>
<dbReference type="EMBL" id="NRRY01000022">
    <property type="protein sequence ID" value="MBK1619491.1"/>
    <property type="molecule type" value="Genomic_DNA"/>
</dbReference>
<keyword evidence="3" id="KW-1185">Reference proteome</keyword>